<dbReference type="PANTHER" id="PTHR16305:SF28">
    <property type="entry name" value="GUANYLATE CYCLASE DOMAIN-CONTAINING PROTEIN"/>
    <property type="match status" value="1"/>
</dbReference>
<gene>
    <name evidence="3" type="ORF">E6K80_14065</name>
</gene>
<dbReference type="EMBL" id="VBPA01000393">
    <property type="protein sequence ID" value="TMQ68665.1"/>
    <property type="molecule type" value="Genomic_DNA"/>
</dbReference>
<dbReference type="Pfam" id="PF07721">
    <property type="entry name" value="TPR_4"/>
    <property type="match status" value="3"/>
</dbReference>
<name>A0A538TYE1_UNCEI</name>
<dbReference type="SUPFAM" id="SSF52540">
    <property type="entry name" value="P-loop containing nucleoside triphosphate hydrolases"/>
    <property type="match status" value="1"/>
</dbReference>
<dbReference type="GO" id="GO:0042802">
    <property type="term" value="F:identical protein binding"/>
    <property type="evidence" value="ECO:0007669"/>
    <property type="project" value="InterPro"/>
</dbReference>
<comment type="caution">
    <text evidence="3">The sequence shown here is derived from an EMBL/GenBank/DDBJ whole genome shotgun (WGS) entry which is preliminary data.</text>
</comment>
<dbReference type="InterPro" id="IPR011717">
    <property type="entry name" value="TPR-4"/>
</dbReference>
<reference evidence="3 4" key="1">
    <citation type="journal article" date="2019" name="Nat. Microbiol.">
        <title>Mediterranean grassland soil C-N compound turnover is dependent on rainfall and depth, and is mediated by genomically divergent microorganisms.</title>
        <authorList>
            <person name="Diamond S."/>
            <person name="Andeer P.F."/>
            <person name="Li Z."/>
            <person name="Crits-Christoph A."/>
            <person name="Burstein D."/>
            <person name="Anantharaman K."/>
            <person name="Lane K.R."/>
            <person name="Thomas B.C."/>
            <person name="Pan C."/>
            <person name="Northen T.R."/>
            <person name="Banfield J.F."/>
        </authorList>
    </citation>
    <scope>NUCLEOTIDE SEQUENCE [LARGE SCALE GENOMIC DNA]</scope>
    <source>
        <strain evidence="3">WS_10</strain>
    </source>
</reference>
<evidence type="ECO:0000256" key="1">
    <source>
        <dbReference type="ARBA" id="ARBA00022741"/>
    </source>
</evidence>
<organism evidence="3 4">
    <name type="scientific">Eiseniibacteriota bacterium</name>
    <dbReference type="NCBI Taxonomy" id="2212470"/>
    <lineage>
        <taxon>Bacteria</taxon>
        <taxon>Candidatus Eiseniibacteriota</taxon>
    </lineage>
</organism>
<dbReference type="InterPro" id="IPR027417">
    <property type="entry name" value="P-loop_NTPase"/>
</dbReference>
<evidence type="ECO:0000313" key="4">
    <source>
        <dbReference type="Proteomes" id="UP000319836"/>
    </source>
</evidence>
<sequence length="653" mass="70238">MDRVASAVGLSASSHPVAELFWGARKLLESQATDRPLVIVIDDIHSAEPTFLEFLDHVVESVRDGAILILCSARPELVEVHAEWIAATRVERIDLAPLGAADVEAMIDRLLAWGALADPGGDVIVPPTIAALLAARLDGLSRQERAVVDPAAVIGLVFPAAAIAQLVPDQIRFDVDSYLAALDRKQFVHPLTDEADDAAFRFHHILVRDAAYQSLLKRARATLHERFVAWAEPVNRDRGRETEFEEILGYHLEQAVRYRSELGPLDDEGRSIAARAAAKLASAGRRAFGRGDTPAACNLLRRAAALLQADDPLRVELLTELVDALMEEGRFEETREVVADGTAAAERLQNSRLIARMRVAASALHLSLSELESSDAAIIEAQAAIDVLTEAGDEAGLARAWRLIMIIHGTRGAYDGVEMAAKQVVEHARKSGDLRQASRGAMAQATTALNGPTPVGEALAACERLRAEVKGDRKAESVILVTLAQLHAMRGDFEEARDMYRTAGSMLADLGPSVTSSTLSIESSRVEALAGDYEAAELALRRDDLALTTMGEHFYRSTVDGLLAQVLATLGRYDEAEAFSRLAEQLAEPDDVDSHVFWREGRALAYAKTGRGAEAEALAREAVGLARGTVNPALLAGALAELAGVLIASGRVD</sequence>
<protein>
    <submittedName>
        <fullName evidence="3">Tetratricopeptide repeat protein</fullName>
    </submittedName>
</protein>
<dbReference type="SUPFAM" id="SSF48452">
    <property type="entry name" value="TPR-like"/>
    <property type="match status" value="2"/>
</dbReference>
<keyword evidence="1" id="KW-0547">Nucleotide-binding</keyword>
<accession>A0A538TYE1</accession>
<proteinExistence type="predicted"/>
<dbReference type="GO" id="GO:0005524">
    <property type="term" value="F:ATP binding"/>
    <property type="evidence" value="ECO:0007669"/>
    <property type="project" value="UniProtKB-KW"/>
</dbReference>
<dbReference type="GO" id="GO:0004016">
    <property type="term" value="F:adenylate cyclase activity"/>
    <property type="evidence" value="ECO:0007669"/>
    <property type="project" value="TreeGrafter"/>
</dbReference>
<keyword evidence="2" id="KW-0067">ATP-binding</keyword>
<dbReference type="PANTHER" id="PTHR16305">
    <property type="entry name" value="TESTICULAR SOLUBLE ADENYLYL CYCLASE"/>
    <property type="match status" value="1"/>
</dbReference>
<evidence type="ECO:0000256" key="2">
    <source>
        <dbReference type="ARBA" id="ARBA00022840"/>
    </source>
</evidence>
<feature type="non-terminal residue" evidence="3">
    <location>
        <position position="653"/>
    </location>
</feature>
<dbReference type="InterPro" id="IPR011990">
    <property type="entry name" value="TPR-like_helical_dom_sf"/>
</dbReference>
<dbReference type="Proteomes" id="UP000319836">
    <property type="component" value="Unassembled WGS sequence"/>
</dbReference>
<dbReference type="Gene3D" id="1.25.40.10">
    <property type="entry name" value="Tetratricopeptide repeat domain"/>
    <property type="match status" value="2"/>
</dbReference>
<dbReference type="AlphaFoldDB" id="A0A538TYE1"/>
<dbReference type="GO" id="GO:0005737">
    <property type="term" value="C:cytoplasm"/>
    <property type="evidence" value="ECO:0007669"/>
    <property type="project" value="TreeGrafter"/>
</dbReference>
<evidence type="ECO:0000313" key="3">
    <source>
        <dbReference type="EMBL" id="TMQ68665.1"/>
    </source>
</evidence>